<evidence type="ECO:0000313" key="3">
    <source>
        <dbReference type="EMBL" id="MBD2775976.1"/>
    </source>
</evidence>
<reference evidence="3" key="1">
    <citation type="submission" date="2020-09" db="EMBL/GenBank/DDBJ databases">
        <title>Iningainema tapete sp. nov. (Scytonemataceae, Cyanobacteria) from greenhouses in central Florida (USA) produces two types of nodularin with biosynthetic potential for microcystin-LR and anabaenopeptins.</title>
        <authorList>
            <person name="Berthold D.E."/>
            <person name="Lefler F.W."/>
            <person name="Huang I.-S."/>
            <person name="Abdulla H."/>
            <person name="Zimba P.V."/>
            <person name="Laughinghouse H.D. IV."/>
        </authorList>
    </citation>
    <scope>NUCLEOTIDE SEQUENCE</scope>
    <source>
        <strain evidence="3">BLCCT55</strain>
    </source>
</reference>
<keyword evidence="4" id="KW-1185">Reference proteome</keyword>
<dbReference type="AlphaFoldDB" id="A0A8J6XN04"/>
<dbReference type="PANTHER" id="PTHR46268:SF8">
    <property type="entry name" value="UNIVERSAL STRESS PROTEIN SLL1388"/>
    <property type="match status" value="1"/>
</dbReference>
<dbReference type="PRINTS" id="PR01438">
    <property type="entry name" value="UNVRSLSTRESS"/>
</dbReference>
<gene>
    <name evidence="3" type="ORF">ICL16_28935</name>
</gene>
<dbReference type="PANTHER" id="PTHR46268">
    <property type="entry name" value="STRESS RESPONSE PROTEIN NHAX"/>
    <property type="match status" value="1"/>
</dbReference>
<comment type="similarity">
    <text evidence="1">Belongs to the universal stress protein A family.</text>
</comment>
<organism evidence="3 4">
    <name type="scientific">Iningainema tapete BLCC-T55</name>
    <dbReference type="NCBI Taxonomy" id="2748662"/>
    <lineage>
        <taxon>Bacteria</taxon>
        <taxon>Bacillati</taxon>
        <taxon>Cyanobacteriota</taxon>
        <taxon>Cyanophyceae</taxon>
        <taxon>Nostocales</taxon>
        <taxon>Scytonemataceae</taxon>
        <taxon>Iningainema tapete</taxon>
    </lineage>
</organism>
<dbReference type="PIRSF" id="PIRSF006276">
    <property type="entry name" value="UspA"/>
    <property type="match status" value="1"/>
</dbReference>
<dbReference type="EMBL" id="JACXAE010000086">
    <property type="protein sequence ID" value="MBD2775976.1"/>
    <property type="molecule type" value="Genomic_DNA"/>
</dbReference>
<comment type="caution">
    <text evidence="3">The sequence shown here is derived from an EMBL/GenBank/DDBJ whole genome shotgun (WGS) entry which is preliminary data.</text>
</comment>
<evidence type="ECO:0000256" key="1">
    <source>
        <dbReference type="ARBA" id="ARBA00008791"/>
    </source>
</evidence>
<dbReference type="CDD" id="cd00293">
    <property type="entry name" value="USP-like"/>
    <property type="match status" value="1"/>
</dbReference>
<dbReference type="InterPro" id="IPR006015">
    <property type="entry name" value="Universal_stress_UspA"/>
</dbReference>
<dbReference type="Proteomes" id="UP000629098">
    <property type="component" value="Unassembled WGS sequence"/>
</dbReference>
<dbReference type="InterPro" id="IPR006016">
    <property type="entry name" value="UspA"/>
</dbReference>
<protein>
    <submittedName>
        <fullName evidence="3">Universal stress protein</fullName>
    </submittedName>
</protein>
<proteinExistence type="inferred from homology"/>
<feature type="domain" description="UspA" evidence="2">
    <location>
        <begin position="1"/>
        <end position="156"/>
    </location>
</feature>
<dbReference type="SUPFAM" id="SSF52402">
    <property type="entry name" value="Adenine nucleotide alpha hydrolases-like"/>
    <property type="match status" value="1"/>
</dbReference>
<dbReference type="Pfam" id="PF00582">
    <property type="entry name" value="Usp"/>
    <property type="match status" value="1"/>
</dbReference>
<accession>A0A8J6XN04</accession>
<evidence type="ECO:0000259" key="2">
    <source>
        <dbReference type="Pfam" id="PF00582"/>
    </source>
</evidence>
<sequence length="177" mass="19560">MFQQILVGIDNSDIGQYVFESAVSLAKVNNASLLILHVISPLDEQYIHPMFLQPEGVYPSFNTEAINYHINQWEELKQERLNWLASLTNKAISAGVITEFTESIGDPGRLICDLARTWEADLIVVGRRGRSGLSELLLGSVSNYVLHHAPCSVLTVQGQLSHAPTNTACEVEQIAKT</sequence>
<dbReference type="RefSeq" id="WP_190835035.1">
    <property type="nucleotide sequence ID" value="NZ_CAWPPI010000086.1"/>
</dbReference>
<evidence type="ECO:0000313" key="4">
    <source>
        <dbReference type="Proteomes" id="UP000629098"/>
    </source>
</evidence>
<dbReference type="InterPro" id="IPR014729">
    <property type="entry name" value="Rossmann-like_a/b/a_fold"/>
</dbReference>
<name>A0A8J6XN04_9CYAN</name>
<dbReference type="Gene3D" id="3.40.50.620">
    <property type="entry name" value="HUPs"/>
    <property type="match status" value="1"/>
</dbReference>